<organism evidence="1 2">
    <name type="scientific">Pelobates cultripes</name>
    <name type="common">Western spadefoot toad</name>
    <dbReference type="NCBI Taxonomy" id="61616"/>
    <lineage>
        <taxon>Eukaryota</taxon>
        <taxon>Metazoa</taxon>
        <taxon>Chordata</taxon>
        <taxon>Craniata</taxon>
        <taxon>Vertebrata</taxon>
        <taxon>Euteleostomi</taxon>
        <taxon>Amphibia</taxon>
        <taxon>Batrachia</taxon>
        <taxon>Anura</taxon>
        <taxon>Pelobatoidea</taxon>
        <taxon>Pelobatidae</taxon>
        <taxon>Pelobates</taxon>
    </lineage>
</organism>
<evidence type="ECO:0000313" key="2">
    <source>
        <dbReference type="Proteomes" id="UP001295444"/>
    </source>
</evidence>
<dbReference type="Proteomes" id="UP001295444">
    <property type="component" value="Chromosome 03"/>
</dbReference>
<name>A0AAD1RMI6_PELCU</name>
<dbReference type="AlphaFoldDB" id="A0AAD1RMI6"/>
<proteinExistence type="predicted"/>
<keyword evidence="2" id="KW-1185">Reference proteome</keyword>
<gene>
    <name evidence="1" type="ORF">PECUL_23A014853</name>
</gene>
<accession>A0AAD1RMI6</accession>
<feature type="non-terminal residue" evidence="1">
    <location>
        <position position="51"/>
    </location>
</feature>
<evidence type="ECO:0000313" key="1">
    <source>
        <dbReference type="EMBL" id="CAH2274610.1"/>
    </source>
</evidence>
<reference evidence="1" key="1">
    <citation type="submission" date="2022-03" db="EMBL/GenBank/DDBJ databases">
        <authorList>
            <person name="Alioto T."/>
            <person name="Alioto T."/>
            <person name="Gomez Garrido J."/>
        </authorList>
    </citation>
    <scope>NUCLEOTIDE SEQUENCE</scope>
</reference>
<protein>
    <submittedName>
        <fullName evidence="1">Uncharacterized protein</fullName>
    </submittedName>
</protein>
<sequence>MRSTNIYYIYCTPSNQEANQQRSEQMILARFRIGRGPPKLKIILLPGPIPK</sequence>
<dbReference type="EMBL" id="OW240914">
    <property type="protein sequence ID" value="CAH2274610.1"/>
    <property type="molecule type" value="Genomic_DNA"/>
</dbReference>